<proteinExistence type="predicted"/>
<dbReference type="EMBL" id="CAJVPJ010000961">
    <property type="protein sequence ID" value="CAG8567807.1"/>
    <property type="molecule type" value="Genomic_DNA"/>
</dbReference>
<dbReference type="Proteomes" id="UP000789572">
    <property type="component" value="Unassembled WGS sequence"/>
</dbReference>
<organism evidence="2 3">
    <name type="scientific">Paraglomus occultum</name>
    <dbReference type="NCBI Taxonomy" id="144539"/>
    <lineage>
        <taxon>Eukaryota</taxon>
        <taxon>Fungi</taxon>
        <taxon>Fungi incertae sedis</taxon>
        <taxon>Mucoromycota</taxon>
        <taxon>Glomeromycotina</taxon>
        <taxon>Glomeromycetes</taxon>
        <taxon>Paraglomerales</taxon>
        <taxon>Paraglomeraceae</taxon>
        <taxon>Paraglomus</taxon>
    </lineage>
</organism>
<evidence type="ECO:0000256" key="1">
    <source>
        <dbReference type="SAM" id="MobiDB-lite"/>
    </source>
</evidence>
<evidence type="ECO:0000313" key="2">
    <source>
        <dbReference type="EMBL" id="CAG8567807.1"/>
    </source>
</evidence>
<feature type="non-terminal residue" evidence="2">
    <location>
        <position position="1"/>
    </location>
</feature>
<feature type="region of interest" description="Disordered" evidence="1">
    <location>
        <begin position="20"/>
        <end position="42"/>
    </location>
</feature>
<dbReference type="AlphaFoldDB" id="A0A9N9BKX9"/>
<feature type="compositionally biased region" description="Low complexity" evidence="1">
    <location>
        <begin position="21"/>
        <end position="32"/>
    </location>
</feature>
<sequence length="112" mass="12031">DEELTYLYSSNTIIKYNADGTTTTTSSATPSIASPPPLDQTNVSTSLLTEIRDILVHRAPSNANDDPNCDDVDDDVDDPNDTAPIIPVSVLKTTVGQFANKNNGINDECTPY</sequence>
<feature type="region of interest" description="Disordered" evidence="1">
    <location>
        <begin position="58"/>
        <end position="84"/>
    </location>
</feature>
<name>A0A9N9BKX9_9GLOM</name>
<reference evidence="2" key="1">
    <citation type="submission" date="2021-06" db="EMBL/GenBank/DDBJ databases">
        <authorList>
            <person name="Kallberg Y."/>
            <person name="Tangrot J."/>
            <person name="Rosling A."/>
        </authorList>
    </citation>
    <scope>NUCLEOTIDE SEQUENCE</scope>
    <source>
        <strain evidence="2">IA702</strain>
    </source>
</reference>
<comment type="caution">
    <text evidence="2">The sequence shown here is derived from an EMBL/GenBank/DDBJ whole genome shotgun (WGS) entry which is preliminary data.</text>
</comment>
<accession>A0A9N9BKX9</accession>
<feature type="compositionally biased region" description="Acidic residues" evidence="1">
    <location>
        <begin position="67"/>
        <end position="80"/>
    </location>
</feature>
<keyword evidence="3" id="KW-1185">Reference proteome</keyword>
<gene>
    <name evidence="2" type="ORF">POCULU_LOCUS5838</name>
</gene>
<evidence type="ECO:0000313" key="3">
    <source>
        <dbReference type="Proteomes" id="UP000789572"/>
    </source>
</evidence>
<protein>
    <submittedName>
        <fullName evidence="2">6065_t:CDS:1</fullName>
    </submittedName>
</protein>